<keyword evidence="7 10" id="KW-1133">Transmembrane helix</keyword>
<dbReference type="InterPro" id="IPR017871">
    <property type="entry name" value="ABC_transporter-like_CS"/>
</dbReference>
<name>A0ABN7Z0J9_9BURK</name>
<dbReference type="PROSITE" id="PS50929">
    <property type="entry name" value="ABC_TM1F"/>
    <property type="match status" value="1"/>
</dbReference>
<dbReference type="GO" id="GO:0005524">
    <property type="term" value="F:ATP binding"/>
    <property type="evidence" value="ECO:0007669"/>
    <property type="project" value="UniProtKB-KW"/>
</dbReference>
<feature type="transmembrane region" description="Helical" evidence="10">
    <location>
        <begin position="226"/>
        <end position="246"/>
    </location>
</feature>
<dbReference type="Gene3D" id="1.20.1560.10">
    <property type="entry name" value="ABC transporter type 1, transmembrane domain"/>
    <property type="match status" value="1"/>
</dbReference>
<evidence type="ECO:0000259" key="11">
    <source>
        <dbReference type="PROSITE" id="PS50893"/>
    </source>
</evidence>
<feature type="domain" description="ABC transmembrane type-1" evidence="12">
    <location>
        <begin position="187"/>
        <end position="475"/>
    </location>
</feature>
<protein>
    <submittedName>
        <fullName evidence="13">Vitamin B12 import ATP-binding protein BtuD</fullName>
    </submittedName>
</protein>
<sequence length="775" mass="85472">MTQSPTSVPSPDLQNVWETELDATPGTLESGETILAGLRLDLDERLHFTQGWLIVTDRRVIARTPGETSVSAWPISADLTLTHVDHAGVGTLELVNSAGRLARWRYTLGYNPDALRLADQFEARRDLLATGRAPAASEDDVCPSCKAPLPPGEEECPQCSRDLEAPPSTWALLRLWRFARPYQFELLAGFLLTLIGTAATLVPPYLTMPLMDKVLIPFQNGVPIDYNLVSMYLAGLLGAALTAWGLGWARTYLLARVSERIGADLRTTTYEHLLKLSLEYFGGKRTGDLMARIGSESDRICVFLSLHLLDFATDVLMIVMTAIILISINPWLALVTLVPLPFIAWMIHLVRDRLRHGFEKIDRIWSEITNVLADTIPGIRVVKAFAQEKREVERFREANKHNLAVNDRVNAVWSLFTPTVTLLTEVGLLVVWIFGIWQVSRSAITVGVLVAFLTYISRFYTRLDSMSRIVSVTQKAAAGAKRIFDILDHVSSVPEPARPAHLENVKGAIEMRDLGFRYGNRAVIRGLDLSIAPGEMIGLVGHSGSGKSTLVNLICRFYDVSEGAIRVDGIDIRSLPVSEYRRHIGLVLQEPFLFFGTIADNIAYGKPNATREEIVAAARAAHAHEFILRLPHGYDSLVGERGQALSGGERQRISIARALLIDPRILILDEATSSVDTATEKEIQKALDNLVQGRTTIAIAHRLSTLRKADRLVVMDRGQIVEVGSHDELMPKEGAYYKLYQAQLRNVDGDDDAIGGSSEGTAGERADASEPVGAQ</sequence>
<evidence type="ECO:0000256" key="6">
    <source>
        <dbReference type="ARBA" id="ARBA00022840"/>
    </source>
</evidence>
<feature type="transmembrane region" description="Helical" evidence="10">
    <location>
        <begin position="331"/>
        <end position="350"/>
    </location>
</feature>
<feature type="transmembrane region" description="Helical" evidence="10">
    <location>
        <begin position="443"/>
        <end position="461"/>
    </location>
</feature>
<dbReference type="RefSeq" id="WP_223992016.1">
    <property type="nucleotide sequence ID" value="NZ_CAJZAG010000008.1"/>
</dbReference>
<dbReference type="SUPFAM" id="SSF52540">
    <property type="entry name" value="P-loop containing nucleoside triphosphate hydrolases"/>
    <property type="match status" value="1"/>
</dbReference>
<evidence type="ECO:0000256" key="10">
    <source>
        <dbReference type="SAM" id="Phobius"/>
    </source>
</evidence>
<feature type="transmembrane region" description="Helical" evidence="10">
    <location>
        <begin position="411"/>
        <end position="437"/>
    </location>
</feature>
<feature type="region of interest" description="Disordered" evidence="9">
    <location>
        <begin position="750"/>
        <end position="775"/>
    </location>
</feature>
<accession>A0ABN7Z0J9</accession>
<dbReference type="Proteomes" id="UP000706525">
    <property type="component" value="Unassembled WGS sequence"/>
</dbReference>
<dbReference type="InterPro" id="IPR003439">
    <property type="entry name" value="ABC_transporter-like_ATP-bd"/>
</dbReference>
<dbReference type="InterPro" id="IPR036640">
    <property type="entry name" value="ABC1_TM_sf"/>
</dbReference>
<dbReference type="SMART" id="SM00382">
    <property type="entry name" value="AAA"/>
    <property type="match status" value="1"/>
</dbReference>
<evidence type="ECO:0000256" key="1">
    <source>
        <dbReference type="ARBA" id="ARBA00004651"/>
    </source>
</evidence>
<dbReference type="InterPro" id="IPR027417">
    <property type="entry name" value="P-loop_NTPase"/>
</dbReference>
<dbReference type="PROSITE" id="PS50893">
    <property type="entry name" value="ABC_TRANSPORTER_2"/>
    <property type="match status" value="1"/>
</dbReference>
<evidence type="ECO:0000259" key="12">
    <source>
        <dbReference type="PROSITE" id="PS50929"/>
    </source>
</evidence>
<dbReference type="SUPFAM" id="SSF90123">
    <property type="entry name" value="ABC transporter transmembrane region"/>
    <property type="match status" value="1"/>
</dbReference>
<keyword evidence="4 10" id="KW-0812">Transmembrane</keyword>
<dbReference type="PROSITE" id="PS00211">
    <property type="entry name" value="ABC_TRANSPORTER_1"/>
    <property type="match status" value="1"/>
</dbReference>
<evidence type="ECO:0000256" key="8">
    <source>
        <dbReference type="ARBA" id="ARBA00023136"/>
    </source>
</evidence>
<proteinExistence type="predicted"/>
<evidence type="ECO:0000313" key="14">
    <source>
        <dbReference type="Proteomes" id="UP000706525"/>
    </source>
</evidence>
<dbReference type="InterPro" id="IPR011527">
    <property type="entry name" value="ABC1_TM_dom"/>
</dbReference>
<evidence type="ECO:0000256" key="5">
    <source>
        <dbReference type="ARBA" id="ARBA00022741"/>
    </source>
</evidence>
<evidence type="ECO:0000256" key="2">
    <source>
        <dbReference type="ARBA" id="ARBA00022475"/>
    </source>
</evidence>
<dbReference type="InterPro" id="IPR039421">
    <property type="entry name" value="Type_1_exporter"/>
</dbReference>
<evidence type="ECO:0000256" key="7">
    <source>
        <dbReference type="ARBA" id="ARBA00022989"/>
    </source>
</evidence>
<gene>
    <name evidence="13" type="primary">btuD_13</name>
    <name evidence="13" type="ORF">LMG32289_04378</name>
</gene>
<keyword evidence="6 13" id="KW-0067">ATP-binding</keyword>
<comment type="subcellular location">
    <subcellularLocation>
        <location evidence="1">Cell membrane</location>
        <topology evidence="1">Multi-pass membrane protein</topology>
    </subcellularLocation>
</comment>
<keyword evidence="14" id="KW-1185">Reference proteome</keyword>
<keyword evidence="3" id="KW-0997">Cell inner membrane</keyword>
<feature type="transmembrane region" description="Helical" evidence="10">
    <location>
        <begin position="184"/>
        <end position="206"/>
    </location>
</feature>
<reference evidence="13 14" key="1">
    <citation type="submission" date="2021-08" db="EMBL/GenBank/DDBJ databases">
        <authorList>
            <person name="Peeters C."/>
        </authorList>
    </citation>
    <scope>NUCLEOTIDE SEQUENCE [LARGE SCALE GENOMIC DNA]</scope>
    <source>
        <strain evidence="13 14">LMG 32289</strain>
    </source>
</reference>
<keyword evidence="5" id="KW-0547">Nucleotide-binding</keyword>
<keyword evidence="8 10" id="KW-0472">Membrane</keyword>
<evidence type="ECO:0000256" key="3">
    <source>
        <dbReference type="ARBA" id="ARBA00022519"/>
    </source>
</evidence>
<dbReference type="InterPro" id="IPR003593">
    <property type="entry name" value="AAA+_ATPase"/>
</dbReference>
<dbReference type="EMBL" id="CAJZAG010000008">
    <property type="protein sequence ID" value="CAG9179503.1"/>
    <property type="molecule type" value="Genomic_DNA"/>
</dbReference>
<keyword evidence="2" id="KW-1003">Cell membrane</keyword>
<comment type="caution">
    <text evidence="13">The sequence shown here is derived from an EMBL/GenBank/DDBJ whole genome shotgun (WGS) entry which is preliminary data.</text>
</comment>
<evidence type="ECO:0000256" key="4">
    <source>
        <dbReference type="ARBA" id="ARBA00022692"/>
    </source>
</evidence>
<dbReference type="CDD" id="cd18563">
    <property type="entry name" value="ABC_6TM_exporter_like"/>
    <property type="match status" value="1"/>
</dbReference>
<dbReference type="PANTHER" id="PTHR43394">
    <property type="entry name" value="ATP-DEPENDENT PERMEASE MDL1, MITOCHONDRIAL"/>
    <property type="match status" value="1"/>
</dbReference>
<dbReference type="Gene3D" id="3.40.50.300">
    <property type="entry name" value="P-loop containing nucleotide triphosphate hydrolases"/>
    <property type="match status" value="1"/>
</dbReference>
<organism evidence="13 14">
    <name type="scientific">Cupriavidus pampae</name>
    <dbReference type="NCBI Taxonomy" id="659251"/>
    <lineage>
        <taxon>Bacteria</taxon>
        <taxon>Pseudomonadati</taxon>
        <taxon>Pseudomonadota</taxon>
        <taxon>Betaproteobacteria</taxon>
        <taxon>Burkholderiales</taxon>
        <taxon>Burkholderiaceae</taxon>
        <taxon>Cupriavidus</taxon>
    </lineage>
</organism>
<dbReference type="Pfam" id="PF00664">
    <property type="entry name" value="ABC_membrane"/>
    <property type="match status" value="1"/>
</dbReference>
<evidence type="ECO:0000313" key="13">
    <source>
        <dbReference type="EMBL" id="CAG9179503.1"/>
    </source>
</evidence>
<dbReference type="Pfam" id="PF00005">
    <property type="entry name" value="ABC_tran"/>
    <property type="match status" value="1"/>
</dbReference>
<evidence type="ECO:0000256" key="9">
    <source>
        <dbReference type="SAM" id="MobiDB-lite"/>
    </source>
</evidence>
<feature type="domain" description="ABC transporter" evidence="11">
    <location>
        <begin position="509"/>
        <end position="742"/>
    </location>
</feature>
<feature type="transmembrane region" description="Helical" evidence="10">
    <location>
        <begin position="300"/>
        <end position="325"/>
    </location>
</feature>
<dbReference type="PANTHER" id="PTHR43394:SF1">
    <property type="entry name" value="ATP-BINDING CASSETTE SUB-FAMILY B MEMBER 10, MITOCHONDRIAL"/>
    <property type="match status" value="1"/>
</dbReference>